<dbReference type="NCBIfam" id="TIGR00756">
    <property type="entry name" value="PPR"/>
    <property type="match status" value="4"/>
</dbReference>
<feature type="repeat" description="PPR" evidence="3">
    <location>
        <begin position="85"/>
        <end position="119"/>
    </location>
</feature>
<dbReference type="InterPro" id="IPR011990">
    <property type="entry name" value="TPR-like_helical_dom_sf"/>
</dbReference>
<evidence type="ECO:0000256" key="3">
    <source>
        <dbReference type="PROSITE-ProRule" id="PRU00708"/>
    </source>
</evidence>
<dbReference type="PANTHER" id="PTHR46128:SF211">
    <property type="entry name" value="PENTACOTRIPEPTIDE-REPEAT REGION OF PRORP DOMAIN-CONTAINING PROTEIN"/>
    <property type="match status" value="1"/>
</dbReference>
<dbReference type="PANTHER" id="PTHR46128">
    <property type="entry name" value="MITOCHONDRIAL GROUP I INTRON SPLICING FACTOR CCM1"/>
    <property type="match status" value="1"/>
</dbReference>
<dbReference type="InterPro" id="IPR050872">
    <property type="entry name" value="PPR_P_subfamily"/>
</dbReference>
<feature type="repeat" description="PPR" evidence="3">
    <location>
        <begin position="261"/>
        <end position="295"/>
    </location>
</feature>
<dbReference type="Gene3D" id="1.25.40.10">
    <property type="entry name" value="Tetratricopeptide repeat domain"/>
    <property type="match status" value="4"/>
</dbReference>
<keyword evidence="2" id="KW-0677">Repeat</keyword>
<dbReference type="EMBL" id="JACGWN010000003">
    <property type="protein sequence ID" value="KAL0456637.1"/>
    <property type="molecule type" value="Genomic_DNA"/>
</dbReference>
<comment type="caution">
    <text evidence="4">The sequence shown here is derived from an EMBL/GenBank/DDBJ whole genome shotgun (WGS) entry which is preliminary data.</text>
</comment>
<evidence type="ECO:0000313" key="4">
    <source>
        <dbReference type="EMBL" id="KAL0456637.1"/>
    </source>
</evidence>
<name>A0AAW2XRN0_9LAMI</name>
<reference evidence="4" key="2">
    <citation type="journal article" date="2024" name="Plant">
        <title>Genomic evolution and insights into agronomic trait innovations of Sesamum species.</title>
        <authorList>
            <person name="Miao H."/>
            <person name="Wang L."/>
            <person name="Qu L."/>
            <person name="Liu H."/>
            <person name="Sun Y."/>
            <person name="Le M."/>
            <person name="Wang Q."/>
            <person name="Wei S."/>
            <person name="Zheng Y."/>
            <person name="Lin W."/>
            <person name="Duan Y."/>
            <person name="Cao H."/>
            <person name="Xiong S."/>
            <person name="Wang X."/>
            <person name="Wei L."/>
            <person name="Li C."/>
            <person name="Ma Q."/>
            <person name="Ju M."/>
            <person name="Zhao R."/>
            <person name="Li G."/>
            <person name="Mu C."/>
            <person name="Tian Q."/>
            <person name="Mei H."/>
            <person name="Zhang T."/>
            <person name="Gao T."/>
            <person name="Zhang H."/>
        </authorList>
    </citation>
    <scope>NUCLEOTIDE SEQUENCE</scope>
    <source>
        <strain evidence="4">KEN1</strain>
    </source>
</reference>
<proteinExistence type="inferred from homology"/>
<evidence type="ECO:0000256" key="1">
    <source>
        <dbReference type="ARBA" id="ARBA00007626"/>
    </source>
</evidence>
<gene>
    <name evidence="4" type="ORF">Slati_1002900</name>
</gene>
<feature type="repeat" description="PPR" evidence="3">
    <location>
        <begin position="226"/>
        <end position="260"/>
    </location>
</feature>
<evidence type="ECO:0000256" key="2">
    <source>
        <dbReference type="ARBA" id="ARBA00022737"/>
    </source>
</evidence>
<organism evidence="4">
    <name type="scientific">Sesamum latifolium</name>
    <dbReference type="NCBI Taxonomy" id="2727402"/>
    <lineage>
        <taxon>Eukaryota</taxon>
        <taxon>Viridiplantae</taxon>
        <taxon>Streptophyta</taxon>
        <taxon>Embryophyta</taxon>
        <taxon>Tracheophyta</taxon>
        <taxon>Spermatophyta</taxon>
        <taxon>Magnoliopsida</taxon>
        <taxon>eudicotyledons</taxon>
        <taxon>Gunneridae</taxon>
        <taxon>Pentapetalae</taxon>
        <taxon>asterids</taxon>
        <taxon>lamiids</taxon>
        <taxon>Lamiales</taxon>
        <taxon>Pedaliaceae</taxon>
        <taxon>Sesamum</taxon>
    </lineage>
</organism>
<reference evidence="4" key="1">
    <citation type="submission" date="2020-06" db="EMBL/GenBank/DDBJ databases">
        <authorList>
            <person name="Li T."/>
            <person name="Hu X."/>
            <person name="Zhang T."/>
            <person name="Song X."/>
            <person name="Zhang H."/>
            <person name="Dai N."/>
            <person name="Sheng W."/>
            <person name="Hou X."/>
            <person name="Wei L."/>
        </authorList>
    </citation>
    <scope>NUCLEOTIDE SEQUENCE</scope>
    <source>
        <strain evidence="4">KEN1</strain>
        <tissue evidence="4">Leaf</tissue>
    </source>
</reference>
<dbReference type="Pfam" id="PF13041">
    <property type="entry name" value="PPR_2"/>
    <property type="match status" value="2"/>
</dbReference>
<dbReference type="InterPro" id="IPR002885">
    <property type="entry name" value="PPR_rpt"/>
</dbReference>
<protein>
    <submittedName>
        <fullName evidence="4">Pentatricopeptide repeat-containing protein, mitochondrial</fullName>
    </submittedName>
</protein>
<dbReference type="PROSITE" id="PS51375">
    <property type="entry name" value="PPR"/>
    <property type="match status" value="5"/>
</dbReference>
<feature type="repeat" description="PPR" evidence="3">
    <location>
        <begin position="155"/>
        <end position="190"/>
    </location>
</feature>
<dbReference type="AlphaFoldDB" id="A0AAW2XRN0"/>
<dbReference type="Pfam" id="PF12854">
    <property type="entry name" value="PPR_1"/>
    <property type="match status" value="2"/>
</dbReference>
<sequence length="357" mass="39932">MSQKSAACAIALFRRGIPPKISGNLCAFRLPLSNNDPLFSSAFHSSSHKDSPFSSKPRIDFSSINDLEDSLCLFDDMVKMRSLPSVVQFTKLLTAVVNMKRYSVALSLFDKMRRLGVPVDKITMSIAINCYCLLNRVDFGFGILGTFFKSGCEPNVTTFSTLIKGLFLVGEIVEAEKLFKKLLSEKLCEPDEIMFLTVLNGLSKAGHSLNARDLLGFFENMSCKPDVYAYSAVIDGLCKDQMVDDAFILLSRMIDKGISPNVVTYNSIIQGFCNVGRWKDVKELLNEMLDNKIFPDVWTYNILVSAFCKEGMVEEAENVLEIMMQRSICPDIVTYSALMDGYCLGAKWVRQNECCIP</sequence>
<accession>A0AAW2XRN0</accession>
<comment type="similarity">
    <text evidence="1">Belongs to the PPR family. P subfamily.</text>
</comment>
<feature type="repeat" description="PPR" evidence="3">
    <location>
        <begin position="296"/>
        <end position="330"/>
    </location>
</feature>